<protein>
    <submittedName>
        <fullName evidence="1">Uncharacterized protein</fullName>
    </submittedName>
</protein>
<evidence type="ECO:0000313" key="2">
    <source>
        <dbReference type="Proteomes" id="UP000324800"/>
    </source>
</evidence>
<name>A0A5J4T907_9EUKA</name>
<evidence type="ECO:0000313" key="1">
    <source>
        <dbReference type="EMBL" id="KAA6353875.1"/>
    </source>
</evidence>
<dbReference type="Proteomes" id="UP000324800">
    <property type="component" value="Unassembled WGS sequence"/>
</dbReference>
<reference evidence="1 2" key="1">
    <citation type="submission" date="2019-03" db="EMBL/GenBank/DDBJ databases">
        <title>Single cell metagenomics reveals metabolic interactions within the superorganism composed of flagellate Streblomastix strix and complex community of Bacteroidetes bacteria on its surface.</title>
        <authorList>
            <person name="Treitli S.C."/>
            <person name="Kolisko M."/>
            <person name="Husnik F."/>
            <person name="Keeling P."/>
            <person name="Hampl V."/>
        </authorList>
    </citation>
    <scope>NUCLEOTIDE SEQUENCE [LARGE SCALE GENOMIC DNA]</scope>
    <source>
        <strain evidence="1">ST1C</strain>
    </source>
</reference>
<organism evidence="1 2">
    <name type="scientific">Streblomastix strix</name>
    <dbReference type="NCBI Taxonomy" id="222440"/>
    <lineage>
        <taxon>Eukaryota</taxon>
        <taxon>Metamonada</taxon>
        <taxon>Preaxostyla</taxon>
        <taxon>Oxymonadida</taxon>
        <taxon>Streblomastigidae</taxon>
        <taxon>Streblomastix</taxon>
    </lineage>
</organism>
<feature type="non-terminal residue" evidence="1">
    <location>
        <position position="1"/>
    </location>
</feature>
<proteinExistence type="predicted"/>
<accession>A0A5J4T907</accession>
<sequence>SPEGQKLYGCSISPTFPCCHLVAQFKSGQLWVVRNWFDIGLCNGSWCSYVQRFTILKKHGEGIWSLENNSSGGFNCWSRSDLPCTAAPPAVVCRVQAITVWSTPPWASSRHSSTSRSFGSYLGEFKRLKPVIYSTGLAPMAHSHLLNLLNQLQCSSQIS</sequence>
<gene>
    <name evidence="1" type="ORF">EZS28_050598</name>
</gene>
<comment type="caution">
    <text evidence="1">The sequence shown here is derived from an EMBL/GenBank/DDBJ whole genome shotgun (WGS) entry which is preliminary data.</text>
</comment>
<dbReference type="AlphaFoldDB" id="A0A5J4T907"/>
<dbReference type="EMBL" id="SNRW01037290">
    <property type="protein sequence ID" value="KAA6353875.1"/>
    <property type="molecule type" value="Genomic_DNA"/>
</dbReference>